<keyword evidence="3 6" id="KW-0812">Transmembrane</keyword>
<feature type="transmembrane region" description="Helical" evidence="6">
    <location>
        <begin position="280"/>
        <end position="298"/>
    </location>
</feature>
<protein>
    <submittedName>
        <fullName evidence="8">MFS transporter</fullName>
    </submittedName>
</protein>
<dbReference type="GeneID" id="89633429"/>
<evidence type="ECO:0000256" key="6">
    <source>
        <dbReference type="SAM" id="Phobius"/>
    </source>
</evidence>
<feature type="transmembrane region" description="Helical" evidence="6">
    <location>
        <begin position="12"/>
        <end position="35"/>
    </location>
</feature>
<reference evidence="8 9" key="1">
    <citation type="submission" date="2018-03" db="EMBL/GenBank/DDBJ databases">
        <title>Genome sequence of Lactococcus lactis strain 14B4 from almond drupe.</title>
        <authorList>
            <person name="Tran T.D."/>
            <person name="McGarvey J.A."/>
            <person name="Huynh S."/>
            <person name="Parker C.T."/>
        </authorList>
    </citation>
    <scope>NUCLEOTIDE SEQUENCE [LARGE SCALE GENOMIC DNA]</scope>
    <source>
        <strain evidence="8 9">14B4</strain>
    </source>
</reference>
<comment type="subcellular location">
    <subcellularLocation>
        <location evidence="1">Cell membrane</location>
        <topology evidence="1">Multi-pass membrane protein</topology>
    </subcellularLocation>
</comment>
<dbReference type="PANTHER" id="PTHR23530:SF1">
    <property type="entry name" value="PERMEASE, MAJOR FACILITATOR SUPERFAMILY-RELATED"/>
    <property type="match status" value="1"/>
</dbReference>
<dbReference type="PROSITE" id="PS50850">
    <property type="entry name" value="MFS"/>
    <property type="match status" value="1"/>
</dbReference>
<gene>
    <name evidence="8" type="ORF">LL14B4_06475</name>
</gene>
<feature type="transmembrane region" description="Helical" evidence="6">
    <location>
        <begin position="41"/>
        <end position="60"/>
    </location>
</feature>
<feature type="transmembrane region" description="Helical" evidence="6">
    <location>
        <begin position="304"/>
        <end position="326"/>
    </location>
</feature>
<dbReference type="AlphaFoldDB" id="A0A2Z3KEI7"/>
<evidence type="ECO:0000256" key="5">
    <source>
        <dbReference type="ARBA" id="ARBA00023136"/>
    </source>
</evidence>
<evidence type="ECO:0000256" key="4">
    <source>
        <dbReference type="ARBA" id="ARBA00022989"/>
    </source>
</evidence>
<dbReference type="SUPFAM" id="SSF103473">
    <property type="entry name" value="MFS general substrate transporter"/>
    <property type="match status" value="1"/>
</dbReference>
<dbReference type="PANTHER" id="PTHR23530">
    <property type="entry name" value="TRANSPORT PROTEIN-RELATED"/>
    <property type="match status" value="1"/>
</dbReference>
<keyword evidence="5 6" id="KW-0472">Membrane</keyword>
<feature type="transmembrane region" description="Helical" evidence="6">
    <location>
        <begin position="164"/>
        <end position="184"/>
    </location>
</feature>
<organism evidence="8 9">
    <name type="scientific">Lactococcus lactis subsp. lactis</name>
    <name type="common">Streptococcus lactis</name>
    <dbReference type="NCBI Taxonomy" id="1360"/>
    <lineage>
        <taxon>Bacteria</taxon>
        <taxon>Bacillati</taxon>
        <taxon>Bacillota</taxon>
        <taxon>Bacilli</taxon>
        <taxon>Lactobacillales</taxon>
        <taxon>Streptococcaceae</taxon>
        <taxon>Lactococcus</taxon>
    </lineage>
</organism>
<dbReference type="EMBL" id="CP028160">
    <property type="protein sequence ID" value="AWN65836.1"/>
    <property type="molecule type" value="Genomic_DNA"/>
</dbReference>
<feature type="transmembrane region" description="Helical" evidence="6">
    <location>
        <begin position="72"/>
        <end position="89"/>
    </location>
</feature>
<feature type="domain" description="Major facilitator superfamily (MFS) profile" evidence="7">
    <location>
        <begin position="213"/>
        <end position="391"/>
    </location>
</feature>
<feature type="transmembrane region" description="Helical" evidence="6">
    <location>
        <begin position="338"/>
        <end position="362"/>
    </location>
</feature>
<feature type="transmembrane region" description="Helical" evidence="6">
    <location>
        <begin position="213"/>
        <end position="238"/>
    </location>
</feature>
<evidence type="ECO:0000313" key="9">
    <source>
        <dbReference type="Proteomes" id="UP000245919"/>
    </source>
</evidence>
<dbReference type="InterPro" id="IPR036259">
    <property type="entry name" value="MFS_trans_sf"/>
</dbReference>
<dbReference type="Pfam" id="PF07690">
    <property type="entry name" value="MFS_1"/>
    <property type="match status" value="1"/>
</dbReference>
<keyword evidence="2" id="KW-0813">Transport</keyword>
<evidence type="ECO:0000256" key="2">
    <source>
        <dbReference type="ARBA" id="ARBA00022448"/>
    </source>
</evidence>
<dbReference type="InterPro" id="IPR020846">
    <property type="entry name" value="MFS_dom"/>
</dbReference>
<dbReference type="InterPro" id="IPR011701">
    <property type="entry name" value="MFS"/>
</dbReference>
<dbReference type="GO" id="GO:0005886">
    <property type="term" value="C:plasma membrane"/>
    <property type="evidence" value="ECO:0007669"/>
    <property type="project" value="UniProtKB-SubCell"/>
</dbReference>
<evidence type="ECO:0000313" key="8">
    <source>
        <dbReference type="EMBL" id="AWN65836.1"/>
    </source>
</evidence>
<name>A0A2Z3KEI7_LACLL</name>
<dbReference type="Gene3D" id="1.20.1250.20">
    <property type="entry name" value="MFS general substrate transporter like domains"/>
    <property type="match status" value="1"/>
</dbReference>
<dbReference type="Proteomes" id="UP000245919">
    <property type="component" value="Chromosome"/>
</dbReference>
<evidence type="ECO:0000259" key="7">
    <source>
        <dbReference type="PROSITE" id="PS50850"/>
    </source>
</evidence>
<accession>A0A2Z3KEI7</accession>
<keyword evidence="4 6" id="KW-1133">Transmembrane helix</keyword>
<dbReference type="GO" id="GO:0022857">
    <property type="term" value="F:transmembrane transporter activity"/>
    <property type="evidence" value="ECO:0007669"/>
    <property type="project" value="InterPro"/>
</dbReference>
<feature type="transmembrane region" description="Helical" evidence="6">
    <location>
        <begin position="140"/>
        <end position="158"/>
    </location>
</feature>
<sequence>MNIRAIVRQYYFLVVLFAVVDFLFGSGYVAFMSHWGLSDSLIGLILSIWSGVTLLFGIPFGVVADSLGRKRVMGIGFLIWGIGLLLFSLSRDPLAFGIAIFLIALGLAIIGQLPLSWFVSTSNKFEGSEVQDNAIPFAGALSKGVSFCAGILFTLLVVNSSGNIPYYVAAVLAIFTGVVVLTIFQADSKKEKNTRTLLANIKETLPFLRKNTVLLLFFIKYFLSGIAGQLFVFCWQLHMVNELKVAEDKLGVIFSFFILTLALGYYFTSKIGKKFNKINVSLFGNIVILISFLMMSVGNSFVSFLIASLLFEFGLGVEQGANLIWIQPEIREDIRATILSLLPVILGLASLLASGVISLFLSQIGFKLLWTLSAILTALAILLLGIIKKII</sequence>
<proteinExistence type="predicted"/>
<feature type="transmembrane region" description="Helical" evidence="6">
    <location>
        <begin position="250"/>
        <end position="268"/>
    </location>
</feature>
<evidence type="ECO:0000256" key="1">
    <source>
        <dbReference type="ARBA" id="ARBA00004651"/>
    </source>
</evidence>
<dbReference type="InterPro" id="IPR053160">
    <property type="entry name" value="MFS_DHA3_Transporter"/>
</dbReference>
<feature type="transmembrane region" description="Helical" evidence="6">
    <location>
        <begin position="368"/>
        <end position="387"/>
    </location>
</feature>
<evidence type="ECO:0000256" key="3">
    <source>
        <dbReference type="ARBA" id="ARBA00022692"/>
    </source>
</evidence>
<dbReference type="RefSeq" id="WP_085625111.1">
    <property type="nucleotide sequence ID" value="NZ_CP028160.1"/>
</dbReference>
<feature type="transmembrane region" description="Helical" evidence="6">
    <location>
        <begin position="95"/>
        <end position="119"/>
    </location>
</feature>